<dbReference type="SUPFAM" id="SSF46785">
    <property type="entry name" value="Winged helix' DNA-binding domain"/>
    <property type="match status" value="1"/>
</dbReference>
<dbReference type="InterPro" id="IPR005119">
    <property type="entry name" value="LysR_subst-bd"/>
</dbReference>
<name>A0A0G3GIS5_9PSED</name>
<evidence type="ECO:0000256" key="4">
    <source>
        <dbReference type="ARBA" id="ARBA00023163"/>
    </source>
</evidence>
<dbReference type="Proteomes" id="UP000035212">
    <property type="component" value="Chromosome"/>
</dbReference>
<evidence type="ECO:0000256" key="2">
    <source>
        <dbReference type="ARBA" id="ARBA00023015"/>
    </source>
</evidence>
<dbReference type="PROSITE" id="PS50931">
    <property type="entry name" value="HTH_LYSR"/>
    <property type="match status" value="1"/>
</dbReference>
<reference evidence="7" key="2">
    <citation type="submission" date="2015-03" db="EMBL/GenBank/DDBJ databases">
        <authorList>
            <person name="Deng P."/>
            <person name="Lu S."/>
        </authorList>
    </citation>
    <scope>NUCLEOTIDE SEQUENCE [LARGE SCALE GENOMIC DNA]</scope>
    <source>
        <strain evidence="7">UFB2</strain>
    </source>
</reference>
<dbReference type="InterPro" id="IPR036390">
    <property type="entry name" value="WH_DNA-bd_sf"/>
</dbReference>
<evidence type="ECO:0000259" key="5">
    <source>
        <dbReference type="PROSITE" id="PS50931"/>
    </source>
</evidence>
<organism evidence="6 7">
    <name type="scientific">Pseudomonas chlororaphis</name>
    <dbReference type="NCBI Taxonomy" id="587753"/>
    <lineage>
        <taxon>Bacteria</taxon>
        <taxon>Pseudomonadati</taxon>
        <taxon>Pseudomonadota</taxon>
        <taxon>Gammaproteobacteria</taxon>
        <taxon>Pseudomonadales</taxon>
        <taxon>Pseudomonadaceae</taxon>
        <taxon>Pseudomonas</taxon>
    </lineage>
</organism>
<protein>
    <recommendedName>
        <fullName evidence="5">HTH lysR-type domain-containing protein</fullName>
    </recommendedName>
</protein>
<evidence type="ECO:0000256" key="1">
    <source>
        <dbReference type="ARBA" id="ARBA00009437"/>
    </source>
</evidence>
<keyword evidence="3" id="KW-0238">DNA-binding</keyword>
<dbReference type="FunFam" id="1.10.10.10:FF:000001">
    <property type="entry name" value="LysR family transcriptional regulator"/>
    <property type="match status" value="1"/>
</dbReference>
<dbReference type="PRINTS" id="PR00039">
    <property type="entry name" value="HTHLYSR"/>
</dbReference>
<sequence length="307" mass="33281">MDTRQLLLATRLAETLHFGKAAEIENIAQSGLSAQIAKLESELGFRLFERTSHRVSLTEAGQAFIDQARTLLGSMNNTILECRALAENSRGVLKLGFFGDAAGELTHLIFTLFQQSNPGIRLVFTELSMTNQVQALISGKVDAALIRLPICDPRLELDVMFDEPRVAAVPANHEMAHASILTISDLIEQPFAVAGEGAPTEWAAYWSLGAERHEACRIGAYVQSIPESLAAVAYSGAFDTFPLTATRLFSHPGVRYVPLADAPRSSLALATLAGNRSPSVRSLRRCVTDTLESSLSCIPEARRCEVA</sequence>
<gene>
    <name evidence="6" type="ORF">VM99_24350</name>
</gene>
<dbReference type="Pfam" id="PF03466">
    <property type="entry name" value="LysR_substrate"/>
    <property type="match status" value="1"/>
</dbReference>
<dbReference type="CDD" id="cd08414">
    <property type="entry name" value="PBP2_LTTR_aromatics_like"/>
    <property type="match status" value="1"/>
</dbReference>
<evidence type="ECO:0000313" key="6">
    <source>
        <dbReference type="EMBL" id="AKK01039.1"/>
    </source>
</evidence>
<feature type="domain" description="HTH lysR-type" evidence="5">
    <location>
        <begin position="1"/>
        <end position="58"/>
    </location>
</feature>
<dbReference type="Gene3D" id="1.10.10.10">
    <property type="entry name" value="Winged helix-like DNA-binding domain superfamily/Winged helix DNA-binding domain"/>
    <property type="match status" value="1"/>
</dbReference>
<dbReference type="SUPFAM" id="SSF53850">
    <property type="entry name" value="Periplasmic binding protein-like II"/>
    <property type="match status" value="1"/>
</dbReference>
<dbReference type="GO" id="GO:0003677">
    <property type="term" value="F:DNA binding"/>
    <property type="evidence" value="ECO:0007669"/>
    <property type="project" value="UniProtKB-KW"/>
</dbReference>
<dbReference type="Pfam" id="PF00126">
    <property type="entry name" value="HTH_1"/>
    <property type="match status" value="1"/>
</dbReference>
<dbReference type="PANTHER" id="PTHR30346">
    <property type="entry name" value="TRANSCRIPTIONAL DUAL REGULATOR HCAR-RELATED"/>
    <property type="match status" value="1"/>
</dbReference>
<evidence type="ECO:0000256" key="3">
    <source>
        <dbReference type="ARBA" id="ARBA00023125"/>
    </source>
</evidence>
<reference evidence="6 7" key="1">
    <citation type="journal article" date="2015" name="Stand. Genomic Sci.">
        <title>Complete genome of Pseudomonas chlororaphis strain UFB2, a soil bacterium with antibacterial activity against bacterial canker pathogen of tomato.</title>
        <authorList>
            <person name="Deng P."/>
            <person name="Wang X."/>
            <person name="Baird S.M."/>
            <person name="Lu S.E."/>
        </authorList>
    </citation>
    <scope>NUCLEOTIDE SEQUENCE [LARGE SCALE GENOMIC DNA]</scope>
    <source>
        <strain evidence="6 7">UFB2</strain>
    </source>
</reference>
<dbReference type="EMBL" id="CP011020">
    <property type="protein sequence ID" value="AKK01039.1"/>
    <property type="molecule type" value="Genomic_DNA"/>
</dbReference>
<keyword evidence="2" id="KW-0805">Transcription regulation</keyword>
<dbReference type="PANTHER" id="PTHR30346:SF0">
    <property type="entry name" value="HCA OPERON TRANSCRIPTIONAL ACTIVATOR HCAR"/>
    <property type="match status" value="1"/>
</dbReference>
<dbReference type="InterPro" id="IPR036388">
    <property type="entry name" value="WH-like_DNA-bd_sf"/>
</dbReference>
<keyword evidence="4" id="KW-0804">Transcription</keyword>
<comment type="similarity">
    <text evidence="1">Belongs to the LysR transcriptional regulatory family.</text>
</comment>
<dbReference type="Gene3D" id="3.40.190.10">
    <property type="entry name" value="Periplasmic binding protein-like II"/>
    <property type="match status" value="2"/>
</dbReference>
<dbReference type="PATRIC" id="fig|587753.11.peg.4994"/>
<dbReference type="GO" id="GO:0032993">
    <property type="term" value="C:protein-DNA complex"/>
    <property type="evidence" value="ECO:0007669"/>
    <property type="project" value="TreeGrafter"/>
</dbReference>
<evidence type="ECO:0000313" key="7">
    <source>
        <dbReference type="Proteomes" id="UP000035212"/>
    </source>
</evidence>
<proteinExistence type="inferred from homology"/>
<dbReference type="GO" id="GO:0003700">
    <property type="term" value="F:DNA-binding transcription factor activity"/>
    <property type="evidence" value="ECO:0007669"/>
    <property type="project" value="InterPro"/>
</dbReference>
<dbReference type="InterPro" id="IPR000847">
    <property type="entry name" value="LysR_HTH_N"/>
</dbReference>
<accession>A0A0G3GIS5</accession>
<dbReference type="AlphaFoldDB" id="A0A0G3GIS5"/>